<keyword evidence="5" id="KW-1185">Reference proteome</keyword>
<dbReference type="PANTHER" id="PTHR42915:SF1">
    <property type="entry name" value="PEPTIDOGLYCAN BETA-N-ACETYLMURAMIDASE NAMZ"/>
    <property type="match status" value="1"/>
</dbReference>
<evidence type="ECO:0000256" key="1">
    <source>
        <dbReference type="SAM" id="SignalP"/>
    </source>
</evidence>
<evidence type="ECO:0000259" key="3">
    <source>
        <dbReference type="Pfam" id="PF20732"/>
    </source>
</evidence>
<gene>
    <name evidence="4" type="ORF">WJU16_24650</name>
</gene>
<dbReference type="InterPro" id="IPR048503">
    <property type="entry name" value="NamZ_C"/>
</dbReference>
<dbReference type="Pfam" id="PF20732">
    <property type="entry name" value="NamZ_C"/>
    <property type="match status" value="1"/>
</dbReference>
<dbReference type="Gene3D" id="3.40.50.12170">
    <property type="entry name" value="Uncharacterised protein PF07075, DUF1343"/>
    <property type="match status" value="1"/>
</dbReference>
<evidence type="ECO:0000313" key="5">
    <source>
        <dbReference type="Proteomes" id="UP001485459"/>
    </source>
</evidence>
<feature type="domain" description="Peptidoglycan beta-N-acetylmuramidase NamZ N-terminal" evidence="2">
    <location>
        <begin position="44"/>
        <end position="241"/>
    </location>
</feature>
<name>A0ABZ2YP60_9BACT</name>
<protein>
    <submittedName>
        <fullName evidence="4">DUF1343 domain-containing protein</fullName>
    </submittedName>
</protein>
<proteinExistence type="predicted"/>
<sequence>MRILFAIMTVLGLLAAPRARAQQPILTGADQTDVYLPMLKGKRVGLLVNPTSVIGSTPIVDSLLKRGVNIKMIFGPEHGFRNNASNGAEVADEIDPQTGIPVVSLYGNRRKPEPAQMAALDVLVFDLQDVGCRFYTLINSLREIMEACADAGKPLVILDRPNPNGFVDGPILDMSLESGIGRFPVPIAHGMTIGEFAQMINGQGWMRNKKKCDIRIVKLKNYRHDLDYTLPVAPSPNLNTQQSIVLYPSLCLFEGTILSQGRGTHFPFTVLGAPAFKGKFDFSFTPVSIPGKSESPLHKDVTCYGLDLRTFDITPWRKRGQINIGWMIELYKAYPNKKDFFNRSLSSAIGNIDYLAGTRDFRKQIEAGATEAEIRKSWEPGLSRYKVMRKKYVLYP</sequence>
<dbReference type="PIRSF" id="PIRSF016719">
    <property type="entry name" value="UCP016719"/>
    <property type="match status" value="1"/>
</dbReference>
<dbReference type="EMBL" id="CP149822">
    <property type="protein sequence ID" value="WZN41157.1"/>
    <property type="molecule type" value="Genomic_DNA"/>
</dbReference>
<keyword evidence="1" id="KW-0732">Signal</keyword>
<dbReference type="Pfam" id="PF07075">
    <property type="entry name" value="NamZ_N"/>
    <property type="match status" value="1"/>
</dbReference>
<feature type="signal peptide" evidence="1">
    <location>
        <begin position="1"/>
        <end position="21"/>
    </location>
</feature>
<reference evidence="5" key="1">
    <citation type="submission" date="2024-03" db="EMBL/GenBank/DDBJ databases">
        <title>Chitinophaga horti sp. nov., isolated from garden soil.</title>
        <authorList>
            <person name="Lee D.S."/>
            <person name="Han D.M."/>
            <person name="Baek J.H."/>
            <person name="Choi D.G."/>
            <person name="Jeon J.H."/>
            <person name="Jeon C.O."/>
        </authorList>
    </citation>
    <scope>NUCLEOTIDE SEQUENCE [LARGE SCALE GENOMIC DNA]</scope>
    <source>
        <strain evidence="5">GPA1</strain>
    </source>
</reference>
<evidence type="ECO:0000259" key="2">
    <source>
        <dbReference type="Pfam" id="PF07075"/>
    </source>
</evidence>
<evidence type="ECO:0000313" key="4">
    <source>
        <dbReference type="EMBL" id="WZN41157.1"/>
    </source>
</evidence>
<organism evidence="4 5">
    <name type="scientific">Chitinophaga pollutisoli</name>
    <dbReference type="NCBI Taxonomy" id="3133966"/>
    <lineage>
        <taxon>Bacteria</taxon>
        <taxon>Pseudomonadati</taxon>
        <taxon>Bacteroidota</taxon>
        <taxon>Chitinophagia</taxon>
        <taxon>Chitinophagales</taxon>
        <taxon>Chitinophagaceae</taxon>
        <taxon>Chitinophaga</taxon>
    </lineage>
</organism>
<feature type="chain" id="PRO_5045152756" evidence="1">
    <location>
        <begin position="22"/>
        <end position="396"/>
    </location>
</feature>
<feature type="domain" description="Peptidoglycan beta-N-acetylmuramidase NamZ C-terminal" evidence="3">
    <location>
        <begin position="245"/>
        <end position="395"/>
    </location>
</feature>
<dbReference type="Gene3D" id="3.90.1150.140">
    <property type="match status" value="1"/>
</dbReference>
<accession>A0ABZ2YP60</accession>
<dbReference type="PANTHER" id="PTHR42915">
    <property type="entry name" value="HYPOTHETICAL 460 KDA PROTEIN IN FEUA-SIGW INTERGENIC REGION [PRECURSOR]"/>
    <property type="match status" value="1"/>
</dbReference>
<dbReference type="InterPro" id="IPR048502">
    <property type="entry name" value="NamZ_N"/>
</dbReference>
<dbReference type="RefSeq" id="WP_341836016.1">
    <property type="nucleotide sequence ID" value="NZ_CP149822.1"/>
</dbReference>
<dbReference type="Proteomes" id="UP001485459">
    <property type="component" value="Chromosome"/>
</dbReference>
<dbReference type="InterPro" id="IPR008302">
    <property type="entry name" value="NamZ"/>
</dbReference>